<name>A0A177B5U1_9BILA</name>
<comment type="caution">
    <text evidence="1">The sequence shown here is derived from an EMBL/GenBank/DDBJ whole genome shotgun (WGS) entry which is preliminary data.</text>
</comment>
<dbReference type="AlphaFoldDB" id="A0A177B5U1"/>
<organism evidence="1 2">
    <name type="scientific">Intoshia linei</name>
    <dbReference type="NCBI Taxonomy" id="1819745"/>
    <lineage>
        <taxon>Eukaryota</taxon>
        <taxon>Metazoa</taxon>
        <taxon>Spiralia</taxon>
        <taxon>Lophotrochozoa</taxon>
        <taxon>Mesozoa</taxon>
        <taxon>Orthonectida</taxon>
        <taxon>Rhopaluridae</taxon>
        <taxon>Intoshia</taxon>
    </lineage>
</organism>
<evidence type="ECO:0000313" key="2">
    <source>
        <dbReference type="Proteomes" id="UP000078046"/>
    </source>
</evidence>
<sequence length="444" mass="51989">MQDTNIDYVDFSTTKYPHLSVRSLEKATFLAKADVLALSKLDESISIESSVESIMISEPNNEIYFIKISDSLQNLEFMLEGLKQEINNDVSINENKEKSTGKIDEFIAHKRRYLYSINNNINECENELQTFDKLTNQHLRKFEITINKLSRFIMMITKQIDYISILSVPFLMFLSSIFKTCLSVKNWIYQLSNNLHVKKVRNMNQITCCFLFNQNWINNMKLWMENLYIFQNRKETKYVPTKKLIKKKMISRPVKKSNGLVIIKQMKSVQNRLISQYVPLLKSVNEIKTMLNDNLKVNRQKVPKVDIKKVSKSVSTFKQVDKIIVDNKASKPLNAKQNKTLIKTKTQDLQAICKNLHRNEKNASINKRRAHYLDDFFPDKYSLIHNNYADDEETDVYNDDVVSIIVFRMCADLLSETISEIADELSKNIDEITELILFSEFYKK</sequence>
<reference evidence="1 2" key="1">
    <citation type="submission" date="2016-04" db="EMBL/GenBank/DDBJ databases">
        <title>The genome of Intoshia linei affirms orthonectids as highly simplified spiralians.</title>
        <authorList>
            <person name="Mikhailov K.V."/>
            <person name="Slusarev G.S."/>
            <person name="Nikitin M.A."/>
            <person name="Logacheva M.D."/>
            <person name="Penin A."/>
            <person name="Aleoshin V."/>
            <person name="Panchin Y.V."/>
        </authorList>
    </citation>
    <scope>NUCLEOTIDE SEQUENCE [LARGE SCALE GENOMIC DNA]</scope>
    <source>
        <strain evidence="1">Intl2013</strain>
        <tissue evidence="1">Whole animal</tissue>
    </source>
</reference>
<protein>
    <submittedName>
        <fullName evidence="1">Uncharacterized protein</fullName>
    </submittedName>
</protein>
<dbReference type="Proteomes" id="UP000078046">
    <property type="component" value="Unassembled WGS sequence"/>
</dbReference>
<accession>A0A177B5U1</accession>
<keyword evidence="2" id="KW-1185">Reference proteome</keyword>
<dbReference type="EMBL" id="LWCA01000251">
    <property type="protein sequence ID" value="OAF69639.1"/>
    <property type="molecule type" value="Genomic_DNA"/>
</dbReference>
<evidence type="ECO:0000313" key="1">
    <source>
        <dbReference type="EMBL" id="OAF69639.1"/>
    </source>
</evidence>
<proteinExistence type="predicted"/>
<gene>
    <name evidence="1" type="ORF">A3Q56_02619</name>
</gene>